<dbReference type="SUPFAM" id="SSF51905">
    <property type="entry name" value="FAD/NAD(P)-binding domain"/>
    <property type="match status" value="1"/>
</dbReference>
<evidence type="ECO:0000313" key="1">
    <source>
        <dbReference type="EMBL" id="UYO37578.1"/>
    </source>
</evidence>
<dbReference type="Proteomes" id="UP001163166">
    <property type="component" value="Chromosome"/>
</dbReference>
<proteinExistence type="predicted"/>
<dbReference type="Pfam" id="PF04820">
    <property type="entry name" value="Trp_halogenase"/>
    <property type="match status" value="1"/>
</dbReference>
<sequence length="366" mass="38765">MGRIAVIGAGVAALAAARSLVLAGRRPLLIAPDREVISRGETLSPAAAALLARLQWADLLDAESALPSEGRFSVWGDGTLRRAAQGEGAWHLDRASFERQMRTKLNNDPIECHPIIVTMLVHHCDGVVLELGDGRVVFADAAIDCSGRAALSSGTAAGRRRTDRLVAVWRVLDLPDDTEPAAATLIEAVALGWWYMAPLPGHRMMLGLFTDTDLLPPGAAQDGTIWTSLAASTLAIAPRLRSLGLDATAADAPPQVAPAATVTASRLIEGRILRAGDAAAALDPLGANGLATALWSGMAAAEATLTLTDGDPERADAYERDYLQGIAQHLVTQQAMYAAEPRFADAPFWQRRRTFASSHPNQEISP</sequence>
<organism evidence="1 2">
    <name type="scientific">Rhodopseudomonas palustris</name>
    <dbReference type="NCBI Taxonomy" id="1076"/>
    <lineage>
        <taxon>Bacteria</taxon>
        <taxon>Pseudomonadati</taxon>
        <taxon>Pseudomonadota</taxon>
        <taxon>Alphaproteobacteria</taxon>
        <taxon>Hyphomicrobiales</taxon>
        <taxon>Nitrobacteraceae</taxon>
        <taxon>Rhodopseudomonas</taxon>
    </lineage>
</organism>
<protein>
    <submittedName>
        <fullName evidence="1">Tryptophan 7-halogenase</fullName>
    </submittedName>
</protein>
<dbReference type="InterPro" id="IPR050816">
    <property type="entry name" value="Flavin-dep_Halogenase_NPB"/>
</dbReference>
<dbReference type="PANTHER" id="PTHR43747">
    <property type="entry name" value="FAD-BINDING PROTEIN"/>
    <property type="match status" value="1"/>
</dbReference>
<accession>A0AAX3DRS8</accession>
<evidence type="ECO:0000313" key="2">
    <source>
        <dbReference type="Proteomes" id="UP001163166"/>
    </source>
</evidence>
<dbReference type="PRINTS" id="PR00420">
    <property type="entry name" value="RNGMNOXGNASE"/>
</dbReference>
<dbReference type="InterPro" id="IPR036188">
    <property type="entry name" value="FAD/NAD-bd_sf"/>
</dbReference>
<dbReference type="RefSeq" id="WP_264073352.1">
    <property type="nucleotide sequence ID" value="NZ_CP076676.1"/>
</dbReference>
<dbReference type="Gene3D" id="3.50.50.60">
    <property type="entry name" value="FAD/NAD(P)-binding domain"/>
    <property type="match status" value="1"/>
</dbReference>
<dbReference type="Gene3D" id="3.30.9.100">
    <property type="match status" value="1"/>
</dbReference>
<dbReference type="InterPro" id="IPR006905">
    <property type="entry name" value="Flavin_halogenase"/>
</dbReference>
<dbReference type="PANTHER" id="PTHR43747:SF1">
    <property type="entry name" value="SLR1998 PROTEIN"/>
    <property type="match status" value="1"/>
</dbReference>
<dbReference type="GO" id="GO:0004497">
    <property type="term" value="F:monooxygenase activity"/>
    <property type="evidence" value="ECO:0007669"/>
    <property type="project" value="InterPro"/>
</dbReference>
<name>A0AAX3DRS8_RHOPL</name>
<reference evidence="1" key="1">
    <citation type="journal article" date="2022" name="Biol. Control">
        <title>In silico genomic analysis of Rhodopseudomonas palustris strains revealed potential biocontrol agents and crop yield enhancers.</title>
        <authorList>
            <person name="Surachat K."/>
            <person name="Kantachote D."/>
            <person name="Deachamag P."/>
            <person name="Wonglapsuwan M."/>
        </authorList>
    </citation>
    <scope>NUCLEOTIDE SEQUENCE</scope>
    <source>
        <strain evidence="1">TLS06</strain>
    </source>
</reference>
<dbReference type="EMBL" id="CP076676">
    <property type="protein sequence ID" value="UYO37578.1"/>
    <property type="molecule type" value="Genomic_DNA"/>
</dbReference>
<gene>
    <name evidence="1" type="ORF">KQX62_12515</name>
</gene>
<dbReference type="AlphaFoldDB" id="A0AAX3DRS8"/>